<dbReference type="PANTHER" id="PTHR47706">
    <property type="entry name" value="NMRA-LIKE FAMILY PROTEIN"/>
    <property type="match status" value="1"/>
</dbReference>
<evidence type="ECO:0000256" key="1">
    <source>
        <dbReference type="ARBA" id="ARBA00022857"/>
    </source>
</evidence>
<reference evidence="5 6" key="1">
    <citation type="submission" date="2016-12" db="EMBL/GenBank/DDBJ databases">
        <title>Draft genome sequence of Fusarium oxysporum causing rot on Narcissus.</title>
        <authorList>
            <person name="Armitage A.D."/>
            <person name="Taylor A."/>
            <person name="Clarkson J.P."/>
            <person name="Harrison R.J."/>
            <person name="Jackson A.C."/>
        </authorList>
    </citation>
    <scope>NUCLEOTIDE SEQUENCE [LARGE SCALE GENOMIC DNA]</scope>
    <source>
        <strain evidence="5 6">N139</strain>
    </source>
</reference>
<evidence type="ECO:0000256" key="2">
    <source>
        <dbReference type="ARBA" id="ARBA00023002"/>
    </source>
</evidence>
<organism evidence="5 6">
    <name type="scientific">Fusarium oxysporum f. sp. narcissi</name>
    <dbReference type="NCBI Taxonomy" id="451672"/>
    <lineage>
        <taxon>Eukaryota</taxon>
        <taxon>Fungi</taxon>
        <taxon>Dikarya</taxon>
        <taxon>Ascomycota</taxon>
        <taxon>Pezizomycotina</taxon>
        <taxon>Sordariomycetes</taxon>
        <taxon>Hypocreomycetidae</taxon>
        <taxon>Hypocreales</taxon>
        <taxon>Nectriaceae</taxon>
        <taxon>Fusarium</taxon>
        <taxon>Fusarium oxysporum species complex</taxon>
    </lineage>
</organism>
<keyword evidence="1" id="KW-0521">NADP</keyword>
<dbReference type="Pfam" id="PF05368">
    <property type="entry name" value="NmrA"/>
    <property type="match status" value="1"/>
</dbReference>
<dbReference type="GO" id="GO:0046983">
    <property type="term" value="F:protein dimerization activity"/>
    <property type="evidence" value="ECO:0007669"/>
    <property type="project" value="InterPro"/>
</dbReference>
<dbReference type="InterPro" id="IPR045312">
    <property type="entry name" value="PCBER-like"/>
</dbReference>
<dbReference type="AlphaFoldDB" id="A0A4Q2VSW3"/>
<proteinExistence type="predicted"/>
<accession>A0A4Q2VSW3</accession>
<feature type="domain" description="BHLH" evidence="4">
    <location>
        <begin position="344"/>
        <end position="398"/>
    </location>
</feature>
<dbReference type="InterPro" id="IPR051609">
    <property type="entry name" value="NmrA/Isoflavone_reductase-like"/>
</dbReference>
<dbReference type="CDD" id="cd00083">
    <property type="entry name" value="bHLH_SF"/>
    <property type="match status" value="1"/>
</dbReference>
<dbReference type="Proteomes" id="UP000290540">
    <property type="component" value="Unassembled WGS sequence"/>
</dbReference>
<sequence>MSSPLRKVAIVGASGRIGAFIFKSLHRSNKFDITVINRFGSKPAEYPEPTKVVQVHDEYPPLEMIQAFRGHDAVVLALGFAAEEHLPELARASVEAGVKRLIASGYGVDTTNEEAVKIFPVAAAKARMVEHLKFLEQPSWSWTEVACGAFLDFCIQVDFFGIKPEAKTAEILDDGNAKFTATTRDGVGQAVVGILGHPEETANRIVYISSTELSLNDVLEAEQKLVGKEGWKITNVKTDEEIAKAQKIVATATEMMPRMRATGRLGLAVNVQDRFEANFERRGILDNDLLGVPQESIEEVVARVSQRQMLAAARAELASGDSGAGPNGASTKPPKKRVRNFTADDRAAHRIFEKKRRELFRERLNDLAKELPALAGKNPARLSKHDVIDESISRHQFERTACLDVIQAYRAMVRERDELLAEVNTWRATAAMPERRSTSTQMNLDDLGKLETRIRGQQAEGFRADVHDSAPLDTSYTVVNDPTSQPSFSPPTNSIHPAPVPHTTLLGNEEASLIQSSSFDPTGPIPHSDELINQTMALMETQHLPNQAMMMPLKNMNESSVDAIAETQLENGRPISNMHDVLADTSGDQMSLAGWGTDFPLSAMDFGPDTTLQQYCF</sequence>
<dbReference type="PANTHER" id="PTHR47706:SF9">
    <property type="entry name" value="NMRA-LIKE DOMAIN-CONTAINING PROTEIN-RELATED"/>
    <property type="match status" value="1"/>
</dbReference>
<dbReference type="InterPro" id="IPR011598">
    <property type="entry name" value="bHLH_dom"/>
</dbReference>
<dbReference type="GO" id="GO:0016491">
    <property type="term" value="F:oxidoreductase activity"/>
    <property type="evidence" value="ECO:0007669"/>
    <property type="project" value="UniProtKB-KW"/>
</dbReference>
<feature type="region of interest" description="Disordered" evidence="3">
    <location>
        <begin position="317"/>
        <end position="336"/>
    </location>
</feature>
<dbReference type="InterPro" id="IPR036291">
    <property type="entry name" value="NAD(P)-bd_dom_sf"/>
</dbReference>
<evidence type="ECO:0000256" key="3">
    <source>
        <dbReference type="SAM" id="MobiDB-lite"/>
    </source>
</evidence>
<comment type="caution">
    <text evidence="5">The sequence shown here is derived from an EMBL/GenBank/DDBJ whole genome shotgun (WGS) entry which is preliminary data.</text>
</comment>
<dbReference type="PROSITE" id="PS50888">
    <property type="entry name" value="BHLH"/>
    <property type="match status" value="1"/>
</dbReference>
<keyword evidence="2" id="KW-0560">Oxidoreductase</keyword>
<dbReference type="InterPro" id="IPR036638">
    <property type="entry name" value="HLH_DNA-bd_sf"/>
</dbReference>
<dbReference type="EMBL" id="MQTW01000047">
    <property type="protein sequence ID" value="RYC89753.1"/>
    <property type="molecule type" value="Genomic_DNA"/>
</dbReference>
<protein>
    <recommendedName>
        <fullName evidence="4">BHLH domain-containing protein</fullName>
    </recommendedName>
</protein>
<dbReference type="Gene3D" id="3.40.50.720">
    <property type="entry name" value="NAD(P)-binding Rossmann-like Domain"/>
    <property type="match status" value="1"/>
</dbReference>
<name>A0A4Q2VSW3_FUSOX</name>
<evidence type="ECO:0000313" key="6">
    <source>
        <dbReference type="Proteomes" id="UP000290540"/>
    </source>
</evidence>
<dbReference type="InterPro" id="IPR008030">
    <property type="entry name" value="NmrA-like"/>
</dbReference>
<gene>
    <name evidence="5" type="ORF">BFJ63_vAg7411</name>
</gene>
<dbReference type="CDD" id="cd05259">
    <property type="entry name" value="PCBER_SDR_a"/>
    <property type="match status" value="1"/>
</dbReference>
<dbReference type="SUPFAM" id="SSF51735">
    <property type="entry name" value="NAD(P)-binding Rossmann-fold domains"/>
    <property type="match status" value="1"/>
</dbReference>
<evidence type="ECO:0000259" key="4">
    <source>
        <dbReference type="PROSITE" id="PS50888"/>
    </source>
</evidence>
<dbReference type="SUPFAM" id="SSF47459">
    <property type="entry name" value="HLH, helix-loop-helix DNA-binding domain"/>
    <property type="match status" value="1"/>
</dbReference>
<evidence type="ECO:0000313" key="5">
    <source>
        <dbReference type="EMBL" id="RYC89753.1"/>
    </source>
</evidence>
<dbReference type="Gene3D" id="3.90.25.10">
    <property type="entry name" value="UDP-galactose 4-epimerase, domain 1"/>
    <property type="match status" value="1"/>
</dbReference>